<comment type="caution">
    <text evidence="4">The sequence shown here is derived from an EMBL/GenBank/DDBJ whole genome shotgun (WGS) entry which is preliminary data.</text>
</comment>
<protein>
    <submittedName>
        <fullName evidence="4">Thiosulfate/3-mercaptopyruvate sulfurtransferase</fullName>
        <ecNumber evidence="4">2.8.1.1</ecNumber>
        <ecNumber evidence="4">2.8.1.2</ecNumber>
    </submittedName>
</protein>
<name>A0ABS2PEE8_9BACL</name>
<dbReference type="GO" id="GO:0016784">
    <property type="term" value="F:3-mercaptopyruvate sulfurtransferase activity"/>
    <property type="evidence" value="ECO:0007669"/>
    <property type="project" value="UniProtKB-EC"/>
</dbReference>
<dbReference type="EC" id="2.8.1.2" evidence="4"/>
<organism evidence="4 5">
    <name type="scientific">Geomicrobium sediminis</name>
    <dbReference type="NCBI Taxonomy" id="1347788"/>
    <lineage>
        <taxon>Bacteria</taxon>
        <taxon>Bacillati</taxon>
        <taxon>Bacillota</taxon>
        <taxon>Bacilli</taxon>
        <taxon>Bacillales</taxon>
        <taxon>Geomicrobium</taxon>
    </lineage>
</organism>
<dbReference type="GO" id="GO:0004792">
    <property type="term" value="F:thiosulfate-cyanide sulfurtransferase activity"/>
    <property type="evidence" value="ECO:0007669"/>
    <property type="project" value="UniProtKB-EC"/>
</dbReference>
<accession>A0ABS2PEE8</accession>
<keyword evidence="1 4" id="KW-0808">Transferase</keyword>
<evidence type="ECO:0000313" key="5">
    <source>
        <dbReference type="Proteomes" id="UP000741863"/>
    </source>
</evidence>
<keyword evidence="5" id="KW-1185">Reference proteome</keyword>
<evidence type="ECO:0000259" key="3">
    <source>
        <dbReference type="PROSITE" id="PS50206"/>
    </source>
</evidence>
<evidence type="ECO:0000313" key="4">
    <source>
        <dbReference type="EMBL" id="MBM7633445.1"/>
    </source>
</evidence>
<dbReference type="RefSeq" id="WP_239575503.1">
    <property type="nucleotide sequence ID" value="NZ_JAFBEC010000007.1"/>
</dbReference>
<dbReference type="Gene3D" id="3.40.250.10">
    <property type="entry name" value="Rhodanese-like domain"/>
    <property type="match status" value="2"/>
</dbReference>
<dbReference type="InterPro" id="IPR001763">
    <property type="entry name" value="Rhodanese-like_dom"/>
</dbReference>
<dbReference type="CDD" id="cd01448">
    <property type="entry name" value="TST_Repeat_1"/>
    <property type="match status" value="1"/>
</dbReference>
<feature type="domain" description="Rhodanese" evidence="3">
    <location>
        <begin position="208"/>
        <end position="291"/>
    </location>
</feature>
<dbReference type="InterPro" id="IPR036873">
    <property type="entry name" value="Rhodanese-like_dom_sf"/>
</dbReference>
<keyword evidence="2" id="KW-0677">Repeat</keyword>
<dbReference type="PANTHER" id="PTHR11364">
    <property type="entry name" value="THIOSULFATE SULFERTANSFERASE"/>
    <property type="match status" value="1"/>
</dbReference>
<dbReference type="EC" id="2.8.1.1" evidence="4"/>
<dbReference type="PANTHER" id="PTHR11364:SF27">
    <property type="entry name" value="SULFURTRANSFERASE"/>
    <property type="match status" value="1"/>
</dbReference>
<evidence type="ECO:0000256" key="1">
    <source>
        <dbReference type="ARBA" id="ARBA00022679"/>
    </source>
</evidence>
<gene>
    <name evidence="4" type="ORF">JOD17_002539</name>
</gene>
<reference evidence="4 5" key="1">
    <citation type="submission" date="2021-01" db="EMBL/GenBank/DDBJ databases">
        <title>Genomic Encyclopedia of Type Strains, Phase IV (KMG-IV): sequencing the most valuable type-strain genomes for metagenomic binning, comparative biology and taxonomic classification.</title>
        <authorList>
            <person name="Goeker M."/>
        </authorList>
    </citation>
    <scope>NUCLEOTIDE SEQUENCE [LARGE SCALE GENOMIC DNA]</scope>
    <source>
        <strain evidence="4 5">DSM 25540</strain>
    </source>
</reference>
<dbReference type="InterPro" id="IPR045078">
    <property type="entry name" value="TST/MPST-like"/>
</dbReference>
<sequence>MTNQSPLVTTEWLQEHLEDPKVRIIDATTFLMPSTEEGRPYDVKSGKEAYEEGHIPGAVYGDIAGELADSNSASAFTVPSEEQFKEAIERLGVSDDTHVVVYDQIAVVGTNISASDWASRLWWHLRFEGFENVSILEGGFRKWKHEGRNVETGTNEYPKGNVTIARNTELLATKEDVKRATTDSNTVLLNCLSPADFSGEKNTYGRPGHIPTSHNVFFASLNDDETFKVREEQQLRDIFEPTGALDSSKKVIAYCGGGIAATWNAFVLYLLGKKDVAVYDGSMTEWAGDSSLPLHTK</sequence>
<proteinExistence type="predicted"/>
<dbReference type="SUPFAM" id="SSF52821">
    <property type="entry name" value="Rhodanese/Cell cycle control phosphatase"/>
    <property type="match status" value="2"/>
</dbReference>
<dbReference type="PROSITE" id="PS50206">
    <property type="entry name" value="RHODANESE_3"/>
    <property type="match status" value="2"/>
</dbReference>
<dbReference type="Pfam" id="PF00581">
    <property type="entry name" value="Rhodanese"/>
    <property type="match status" value="2"/>
</dbReference>
<feature type="domain" description="Rhodanese" evidence="3">
    <location>
        <begin position="41"/>
        <end position="152"/>
    </location>
</feature>
<dbReference type="EMBL" id="JAFBEC010000007">
    <property type="protein sequence ID" value="MBM7633445.1"/>
    <property type="molecule type" value="Genomic_DNA"/>
</dbReference>
<dbReference type="SMART" id="SM00450">
    <property type="entry name" value="RHOD"/>
    <property type="match status" value="2"/>
</dbReference>
<dbReference type="Proteomes" id="UP000741863">
    <property type="component" value="Unassembled WGS sequence"/>
</dbReference>
<evidence type="ECO:0000256" key="2">
    <source>
        <dbReference type="ARBA" id="ARBA00022737"/>
    </source>
</evidence>
<dbReference type="CDD" id="cd01449">
    <property type="entry name" value="TST_Repeat_2"/>
    <property type="match status" value="1"/>
</dbReference>